<gene>
    <name evidence="1" type="ORF">EPI10_011013</name>
</gene>
<evidence type="ECO:0000313" key="1">
    <source>
        <dbReference type="EMBL" id="KAA3477099.1"/>
    </source>
</evidence>
<dbReference type="AlphaFoldDB" id="A0A5B6W5E0"/>
<dbReference type="PANTHER" id="PTHR45835">
    <property type="entry name" value="YALI0A06105P"/>
    <property type="match status" value="1"/>
</dbReference>
<reference evidence="1" key="1">
    <citation type="submission" date="2019-08" db="EMBL/GenBank/DDBJ databases">
        <authorList>
            <person name="Liu F."/>
        </authorList>
    </citation>
    <scope>NUCLEOTIDE SEQUENCE [LARGE SCALE GENOMIC DNA]</scope>
    <source>
        <strain evidence="1">PA1801</strain>
        <tissue evidence="1">Leaf</tissue>
    </source>
</reference>
<protein>
    <submittedName>
        <fullName evidence="1">DNA/RNA polymerases superfamily protein</fullName>
    </submittedName>
</protein>
<dbReference type="PANTHER" id="PTHR45835:SF99">
    <property type="entry name" value="CHROMO DOMAIN-CONTAINING PROTEIN-RELATED"/>
    <property type="match status" value="1"/>
</dbReference>
<name>A0A5B6W5E0_9ROSI</name>
<sequence length="134" mass="16114">MLWCCIIEFEGSWEKYFPLVEFAYNNNYQASIKMASYEALNGRKCRSPLFWSELSGKKLTEVDLVRETKEKYLKVSPWKRVLRFGRKGRLGPRFIGLYENLTKFTMFIMFQCFDDIDLIRCIFCLRRKLNYSLI</sequence>
<accession>A0A5B6W5E0</accession>
<dbReference type="Gene3D" id="3.30.420.10">
    <property type="entry name" value="Ribonuclease H-like superfamily/Ribonuclease H"/>
    <property type="match status" value="1"/>
</dbReference>
<keyword evidence="2" id="KW-1185">Reference proteome</keyword>
<dbReference type="OrthoDB" id="1909122at2759"/>
<dbReference type="InterPro" id="IPR036397">
    <property type="entry name" value="RNaseH_sf"/>
</dbReference>
<organism evidence="1 2">
    <name type="scientific">Gossypium australe</name>
    <dbReference type="NCBI Taxonomy" id="47621"/>
    <lineage>
        <taxon>Eukaryota</taxon>
        <taxon>Viridiplantae</taxon>
        <taxon>Streptophyta</taxon>
        <taxon>Embryophyta</taxon>
        <taxon>Tracheophyta</taxon>
        <taxon>Spermatophyta</taxon>
        <taxon>Magnoliopsida</taxon>
        <taxon>eudicotyledons</taxon>
        <taxon>Gunneridae</taxon>
        <taxon>Pentapetalae</taxon>
        <taxon>rosids</taxon>
        <taxon>malvids</taxon>
        <taxon>Malvales</taxon>
        <taxon>Malvaceae</taxon>
        <taxon>Malvoideae</taxon>
        <taxon>Gossypium</taxon>
    </lineage>
</organism>
<dbReference type="Proteomes" id="UP000325315">
    <property type="component" value="Unassembled WGS sequence"/>
</dbReference>
<proteinExistence type="predicted"/>
<dbReference type="EMBL" id="SMMG02000004">
    <property type="protein sequence ID" value="KAA3477099.1"/>
    <property type="molecule type" value="Genomic_DNA"/>
</dbReference>
<dbReference type="GO" id="GO:0003676">
    <property type="term" value="F:nucleic acid binding"/>
    <property type="evidence" value="ECO:0007669"/>
    <property type="project" value="InterPro"/>
</dbReference>
<evidence type="ECO:0000313" key="2">
    <source>
        <dbReference type="Proteomes" id="UP000325315"/>
    </source>
</evidence>
<comment type="caution">
    <text evidence="1">The sequence shown here is derived from an EMBL/GenBank/DDBJ whole genome shotgun (WGS) entry which is preliminary data.</text>
</comment>